<dbReference type="OrthoDB" id="1654473at2"/>
<protein>
    <recommendedName>
        <fullName evidence="8">Septation ring formation regulator EzrA</fullName>
    </recommendedName>
</protein>
<feature type="coiled-coil region" evidence="8">
    <location>
        <begin position="351"/>
        <end position="402"/>
    </location>
</feature>
<evidence type="ECO:0000256" key="6">
    <source>
        <dbReference type="ARBA" id="ARBA00023210"/>
    </source>
</evidence>
<sequence>MSLLHWIILTLVAVTILFIISMFRKRSIYKQVEQFEEKKNLLLNGNVPAELAKVKQLKLTGETEKKFYGWRDTWDAIVTEELPKLEEKMFDAEEAADKYQFRKAGHLLYDIRQTLQANEEKIQFMLAECQELVGSEEKNREEIEELKASHQALKKTVLVSRTKLGSAVTILEQQLEEIDESFLDFHKKTNDGNYFEARDVLLSIESRLHNVTSVTETLPELRQEFMHRLPDTIDDLKAGCQDMEDQSYYLDHLQPEESITKLTNDLEAGRALLDRGEVEQAEELASTMKKTIDSFYEALEKEVYARHFTMQEVEKLEPTLVSLEMEETKLKDEVHLLQASYTLDESELQEHSKMEKDIRALQKRFQQLVSAMETHVEAPSALKEELVELQKEKERIKALQKQRFENYQTLRSDEHAAIEALQGMKKKLVDVRRLVHKSNVPGVPSSYINGFEKAEQDLGVVEDALKESPLHMTKVNESVEAAQKSVDQLYEASVEMVDQAFLVEQLIQYGNKYRNRHPQLGSQLKTAEESFRKCNYELALEQAAAAVEAVEPGALKKMEEVLEYRESM</sequence>
<evidence type="ECO:0000256" key="3">
    <source>
        <dbReference type="ARBA" id="ARBA00022989"/>
    </source>
</evidence>
<proteinExistence type="inferred from homology"/>
<dbReference type="Pfam" id="PF06160">
    <property type="entry name" value="EzrA"/>
    <property type="match status" value="1"/>
</dbReference>
<feature type="coiled-coil region" evidence="8">
    <location>
        <begin position="126"/>
        <end position="156"/>
    </location>
</feature>
<keyword evidence="5 8" id="KW-0472">Membrane</keyword>
<evidence type="ECO:0000256" key="5">
    <source>
        <dbReference type="ARBA" id="ARBA00023136"/>
    </source>
</evidence>
<gene>
    <name evidence="8" type="primary">ezrA</name>
    <name evidence="10" type="ORF">EV213_10846</name>
</gene>
<comment type="function">
    <text evidence="8">Negative regulator of FtsZ ring formation; modulates the frequency and position of FtsZ ring formation. Inhibits FtsZ ring formation at polar sites. Interacts either with FtsZ or with one of its binding partners to promote depolymerization.</text>
</comment>
<name>A0A4R6U3M7_9BACI</name>
<accession>A0A4R6U3M7</accession>
<comment type="caution">
    <text evidence="10">The sequence shown here is derived from an EMBL/GenBank/DDBJ whole genome shotgun (WGS) entry which is preliminary data.</text>
</comment>
<keyword evidence="1 8" id="KW-0132">Cell division</keyword>
<evidence type="ECO:0000256" key="8">
    <source>
        <dbReference type="HAMAP-Rule" id="MF_00728"/>
    </source>
</evidence>
<dbReference type="RefSeq" id="WP_133580542.1">
    <property type="nucleotide sequence ID" value="NZ_SNYJ01000008.1"/>
</dbReference>
<keyword evidence="2 8" id="KW-0812">Transmembrane</keyword>
<dbReference type="GO" id="GO:0000921">
    <property type="term" value="P:septin ring assembly"/>
    <property type="evidence" value="ECO:0007669"/>
    <property type="project" value="InterPro"/>
</dbReference>
<evidence type="ECO:0000256" key="4">
    <source>
        <dbReference type="ARBA" id="ARBA00023054"/>
    </source>
</evidence>
<dbReference type="EMBL" id="SNYJ01000008">
    <property type="protein sequence ID" value="TDQ39099.1"/>
    <property type="molecule type" value="Genomic_DNA"/>
</dbReference>
<dbReference type="GO" id="GO:0000917">
    <property type="term" value="P:division septum assembly"/>
    <property type="evidence" value="ECO:0007669"/>
    <property type="project" value="UniProtKB-KW"/>
</dbReference>
<feature type="topological domain" description="Cytoplasmic" evidence="8">
    <location>
        <begin position="25"/>
        <end position="568"/>
    </location>
</feature>
<organism evidence="10 11">
    <name type="scientific">Aureibacillus halotolerans</name>
    <dbReference type="NCBI Taxonomy" id="1508390"/>
    <lineage>
        <taxon>Bacteria</taxon>
        <taxon>Bacillati</taxon>
        <taxon>Bacillota</taxon>
        <taxon>Bacilli</taxon>
        <taxon>Bacillales</taxon>
        <taxon>Bacillaceae</taxon>
        <taxon>Aureibacillus</taxon>
    </lineage>
</organism>
<evidence type="ECO:0000256" key="1">
    <source>
        <dbReference type="ARBA" id="ARBA00022618"/>
    </source>
</evidence>
<dbReference type="AlphaFoldDB" id="A0A4R6U3M7"/>
<comment type="similarity">
    <text evidence="8">Belongs to the EzrA family.</text>
</comment>
<dbReference type="GO" id="GO:0005940">
    <property type="term" value="C:septin ring"/>
    <property type="evidence" value="ECO:0007669"/>
    <property type="project" value="InterPro"/>
</dbReference>
<keyword evidence="3 8" id="KW-1133">Transmembrane helix</keyword>
<dbReference type="HAMAP" id="MF_00728">
    <property type="entry name" value="EzrA"/>
    <property type="match status" value="1"/>
</dbReference>
<dbReference type="Proteomes" id="UP000295632">
    <property type="component" value="Unassembled WGS sequence"/>
</dbReference>
<evidence type="ECO:0000313" key="11">
    <source>
        <dbReference type="Proteomes" id="UP000295632"/>
    </source>
</evidence>
<feature type="transmembrane region" description="Helical" evidence="9">
    <location>
        <begin position="6"/>
        <end position="23"/>
    </location>
</feature>
<keyword evidence="6 8" id="KW-0717">Septation</keyword>
<keyword evidence="8" id="KW-1003">Cell membrane</keyword>
<feature type="topological domain" description="Extracellular" evidence="8">
    <location>
        <begin position="1"/>
        <end position="5"/>
    </location>
</feature>
<keyword evidence="7 8" id="KW-0131">Cell cycle</keyword>
<reference evidence="10 11" key="1">
    <citation type="submission" date="2019-03" db="EMBL/GenBank/DDBJ databases">
        <title>Genomic Encyclopedia of Type Strains, Phase IV (KMG-IV): sequencing the most valuable type-strain genomes for metagenomic binning, comparative biology and taxonomic classification.</title>
        <authorList>
            <person name="Goeker M."/>
        </authorList>
    </citation>
    <scope>NUCLEOTIDE SEQUENCE [LARGE SCALE GENOMIC DNA]</scope>
    <source>
        <strain evidence="10 11">DSM 28697</strain>
    </source>
</reference>
<keyword evidence="4 8" id="KW-0175">Coiled coil</keyword>
<dbReference type="GO" id="GO:0005886">
    <property type="term" value="C:plasma membrane"/>
    <property type="evidence" value="ECO:0007669"/>
    <property type="project" value="UniProtKB-SubCell"/>
</dbReference>
<evidence type="ECO:0000256" key="9">
    <source>
        <dbReference type="SAM" id="Phobius"/>
    </source>
</evidence>
<dbReference type="NCBIfam" id="NF003413">
    <property type="entry name" value="PRK04778.1-7"/>
    <property type="match status" value="1"/>
</dbReference>
<evidence type="ECO:0000313" key="10">
    <source>
        <dbReference type="EMBL" id="TDQ39099.1"/>
    </source>
</evidence>
<keyword evidence="11" id="KW-1185">Reference proteome</keyword>
<dbReference type="InterPro" id="IPR010379">
    <property type="entry name" value="EzrA"/>
</dbReference>
<evidence type="ECO:0000256" key="7">
    <source>
        <dbReference type="ARBA" id="ARBA00023306"/>
    </source>
</evidence>
<comment type="subcellular location">
    <subcellularLocation>
        <location evidence="8">Cell membrane</location>
        <topology evidence="8">Single-pass membrane protein</topology>
    </subcellularLocation>
    <text evidence="8">Colocalized with FtsZ to the nascent septal site.</text>
</comment>
<evidence type="ECO:0000256" key="2">
    <source>
        <dbReference type="ARBA" id="ARBA00022692"/>
    </source>
</evidence>